<dbReference type="EMBL" id="JAGSOG010000129">
    <property type="protein sequence ID" value="MBR7836191.1"/>
    <property type="molecule type" value="Genomic_DNA"/>
</dbReference>
<evidence type="ECO:0000313" key="6">
    <source>
        <dbReference type="Proteomes" id="UP000675781"/>
    </source>
</evidence>
<dbReference type="InterPro" id="IPR023187">
    <property type="entry name" value="Tscrpt_reg_MarR-type_CS"/>
</dbReference>
<dbReference type="PRINTS" id="PR00598">
    <property type="entry name" value="HTHMARR"/>
</dbReference>
<organism evidence="5 6">
    <name type="scientific">Actinospica durhamensis</name>
    <dbReference type="NCBI Taxonomy" id="1508375"/>
    <lineage>
        <taxon>Bacteria</taxon>
        <taxon>Bacillati</taxon>
        <taxon>Actinomycetota</taxon>
        <taxon>Actinomycetes</taxon>
        <taxon>Catenulisporales</taxon>
        <taxon>Actinospicaceae</taxon>
        <taxon>Actinospica</taxon>
    </lineage>
</organism>
<keyword evidence="1" id="KW-0805">Transcription regulation</keyword>
<keyword evidence="6" id="KW-1185">Reference proteome</keyword>
<dbReference type="GO" id="GO:0006950">
    <property type="term" value="P:response to stress"/>
    <property type="evidence" value="ECO:0007669"/>
    <property type="project" value="TreeGrafter"/>
</dbReference>
<accession>A0A941ERV6</accession>
<dbReference type="PROSITE" id="PS50995">
    <property type="entry name" value="HTH_MARR_2"/>
    <property type="match status" value="1"/>
</dbReference>
<protein>
    <submittedName>
        <fullName evidence="5">MarR family transcriptional regulator</fullName>
    </submittedName>
</protein>
<evidence type="ECO:0000256" key="3">
    <source>
        <dbReference type="ARBA" id="ARBA00023163"/>
    </source>
</evidence>
<dbReference type="GO" id="GO:0003700">
    <property type="term" value="F:DNA-binding transcription factor activity"/>
    <property type="evidence" value="ECO:0007669"/>
    <property type="project" value="InterPro"/>
</dbReference>
<dbReference type="SUPFAM" id="SSF46785">
    <property type="entry name" value="Winged helix' DNA-binding domain"/>
    <property type="match status" value="1"/>
</dbReference>
<feature type="domain" description="HTH marR-type" evidence="4">
    <location>
        <begin position="23"/>
        <end position="159"/>
    </location>
</feature>
<dbReference type="Gene3D" id="1.10.10.10">
    <property type="entry name" value="Winged helix-like DNA-binding domain superfamily/Winged helix DNA-binding domain"/>
    <property type="match status" value="1"/>
</dbReference>
<proteinExistence type="predicted"/>
<dbReference type="GO" id="GO:0003677">
    <property type="term" value="F:DNA binding"/>
    <property type="evidence" value="ECO:0007669"/>
    <property type="project" value="UniProtKB-KW"/>
</dbReference>
<dbReference type="InterPro" id="IPR000835">
    <property type="entry name" value="HTH_MarR-typ"/>
</dbReference>
<evidence type="ECO:0000256" key="1">
    <source>
        <dbReference type="ARBA" id="ARBA00023015"/>
    </source>
</evidence>
<evidence type="ECO:0000256" key="2">
    <source>
        <dbReference type="ARBA" id="ARBA00023125"/>
    </source>
</evidence>
<dbReference type="InterPro" id="IPR036390">
    <property type="entry name" value="WH_DNA-bd_sf"/>
</dbReference>
<dbReference type="AlphaFoldDB" id="A0A941ERV6"/>
<gene>
    <name evidence="5" type="ORF">KDL01_23135</name>
</gene>
<keyword evidence="3" id="KW-0804">Transcription</keyword>
<dbReference type="SMART" id="SM00347">
    <property type="entry name" value="HTH_MARR"/>
    <property type="match status" value="1"/>
</dbReference>
<keyword evidence="2" id="KW-0238">DNA-binding</keyword>
<reference evidence="5" key="1">
    <citation type="submission" date="2021-04" db="EMBL/GenBank/DDBJ databases">
        <title>Genome based classification of Actinospica acidithermotolerans sp. nov., an actinobacterium isolated from an Indonesian hot spring.</title>
        <authorList>
            <person name="Kusuma A.B."/>
            <person name="Putra K.E."/>
            <person name="Nafisah S."/>
            <person name="Loh J."/>
            <person name="Nouioui I."/>
            <person name="Goodfellow M."/>
        </authorList>
    </citation>
    <scope>NUCLEOTIDE SEQUENCE</scope>
    <source>
        <strain evidence="5">CSCA 57</strain>
    </source>
</reference>
<dbReference type="PROSITE" id="PS01117">
    <property type="entry name" value="HTH_MARR_1"/>
    <property type="match status" value="1"/>
</dbReference>
<dbReference type="Pfam" id="PF01047">
    <property type="entry name" value="MarR"/>
    <property type="match status" value="1"/>
</dbReference>
<dbReference type="InterPro" id="IPR039422">
    <property type="entry name" value="MarR/SlyA-like"/>
</dbReference>
<dbReference type="PANTHER" id="PTHR33164">
    <property type="entry name" value="TRANSCRIPTIONAL REGULATOR, MARR FAMILY"/>
    <property type="match status" value="1"/>
</dbReference>
<dbReference type="Proteomes" id="UP000675781">
    <property type="component" value="Unassembled WGS sequence"/>
</dbReference>
<sequence>MSHVLSFDPVQRAFELWQDRWGESSSMRAVTSLMRAHQLVLAEVDAIVKPYDLTFARYEALVLLVFSRKGALPLSKIGERLQVHPTSVTNIVDRLEKSGLVARRPNPLDGRGVLAEITDEGREVVEQATADLMRAEFGLGALSSDQHDSLFDTFRVLRHASGDFEGDAES</sequence>
<name>A0A941ERV6_9ACTN</name>
<evidence type="ECO:0000313" key="5">
    <source>
        <dbReference type="EMBL" id="MBR7836191.1"/>
    </source>
</evidence>
<dbReference type="InterPro" id="IPR036388">
    <property type="entry name" value="WH-like_DNA-bd_sf"/>
</dbReference>
<evidence type="ECO:0000259" key="4">
    <source>
        <dbReference type="PROSITE" id="PS50995"/>
    </source>
</evidence>
<dbReference type="PANTHER" id="PTHR33164:SF101">
    <property type="entry name" value="TRANSCRIPTIONAL REPRESSOR MPRA"/>
    <property type="match status" value="1"/>
</dbReference>
<comment type="caution">
    <text evidence="5">The sequence shown here is derived from an EMBL/GenBank/DDBJ whole genome shotgun (WGS) entry which is preliminary data.</text>
</comment>